<keyword evidence="6" id="KW-0464">Manganese</keyword>
<comment type="caution">
    <text evidence="9">The sequence shown here is derived from an EMBL/GenBank/DDBJ whole genome shotgun (WGS) entry which is preliminary data.</text>
</comment>
<feature type="binding site" evidence="6">
    <location>
        <position position="150"/>
    </location>
    <ligand>
        <name>Mg(2+)</name>
        <dbReference type="ChEBI" id="CHEBI:18420"/>
        <label>1</label>
    </ligand>
</feature>
<dbReference type="InterPro" id="IPR036691">
    <property type="entry name" value="Endo/exonu/phosph_ase_sf"/>
</dbReference>
<sequence length="254" mass="29111">MNIITYNVNGIRSAINKSFLSWLQQENPDIICLQEVKADSNQINADDFESLGYHIAWHSAEKKGYSGVAILSKPKPLKTIIGCGIDYIDSEGRILINEYPNFSLVSVYIPSGSSGDERQNLKMKFLDDFLQFTENLKKTYEKVIIAGDFNICHKPIDIHDPIRNANSSGFLPEEREWFDTFVSSGWIDSFRAINHQPHQYTWWTYRAGARAKNKGWRIDYQMLTPNLLPHLKDAVILSDVVHSDHCPYKINVDV</sequence>
<feature type="binding site" evidence="6">
    <location>
        <position position="7"/>
    </location>
    <ligand>
        <name>Mg(2+)</name>
        <dbReference type="ChEBI" id="CHEBI:18420"/>
        <label>1</label>
    </ligand>
</feature>
<dbReference type="GO" id="GO:0008311">
    <property type="term" value="F:double-stranded DNA 3'-5' DNA exonuclease activity"/>
    <property type="evidence" value="ECO:0007669"/>
    <property type="project" value="TreeGrafter"/>
</dbReference>
<feature type="binding site" evidence="6">
    <location>
        <position position="148"/>
    </location>
    <ligand>
        <name>Mg(2+)</name>
        <dbReference type="ChEBI" id="CHEBI:18420"/>
        <label>1</label>
    </ligand>
</feature>
<keyword evidence="3" id="KW-0378">Hydrolase</keyword>
<dbReference type="NCBIfam" id="TIGR00195">
    <property type="entry name" value="exoDNase_III"/>
    <property type="match status" value="1"/>
</dbReference>
<keyword evidence="2 6" id="KW-0479">Metal-binding</keyword>
<dbReference type="CDD" id="cd10281">
    <property type="entry name" value="Nape_like_AP-endo"/>
    <property type="match status" value="1"/>
</dbReference>
<feature type="site" description="Transition state stabilizer" evidence="7">
    <location>
        <position position="150"/>
    </location>
</feature>
<dbReference type="NCBIfam" id="TIGR00633">
    <property type="entry name" value="xth"/>
    <property type="match status" value="1"/>
</dbReference>
<evidence type="ECO:0000313" key="9">
    <source>
        <dbReference type="EMBL" id="RCX03248.1"/>
    </source>
</evidence>
<keyword evidence="4 6" id="KW-0460">Magnesium</keyword>
<dbReference type="Proteomes" id="UP000253517">
    <property type="component" value="Unassembled WGS sequence"/>
</dbReference>
<dbReference type="PROSITE" id="PS00726">
    <property type="entry name" value="AP_NUCLEASE_F1_1"/>
    <property type="match status" value="1"/>
</dbReference>
<protein>
    <submittedName>
        <fullName evidence="9">Exodeoxyribonuclease-3</fullName>
    </submittedName>
</protein>
<evidence type="ECO:0000256" key="1">
    <source>
        <dbReference type="ARBA" id="ARBA00007092"/>
    </source>
</evidence>
<dbReference type="GO" id="GO:0003677">
    <property type="term" value="F:DNA binding"/>
    <property type="evidence" value="ECO:0007669"/>
    <property type="project" value="InterPro"/>
</dbReference>
<feature type="site" description="Important for catalytic activity" evidence="7">
    <location>
        <position position="219"/>
    </location>
</feature>
<comment type="cofactor">
    <cofactor evidence="6">
        <name>Mg(2+)</name>
        <dbReference type="ChEBI" id="CHEBI:18420"/>
    </cofactor>
    <cofactor evidence="6">
        <name>Mn(2+)</name>
        <dbReference type="ChEBI" id="CHEBI:29035"/>
    </cofactor>
    <text evidence="6">Probably binds two magnesium or manganese ions per subunit.</text>
</comment>
<dbReference type="InterPro" id="IPR020847">
    <property type="entry name" value="AP_endonuclease_F1_BS"/>
</dbReference>
<comment type="similarity">
    <text evidence="1">Belongs to the DNA repair enzymes AP/ExoA family.</text>
</comment>
<name>A0A369A4B8_9FLAO</name>
<feature type="binding site" evidence="6">
    <location>
        <position position="245"/>
    </location>
    <ligand>
        <name>Mg(2+)</name>
        <dbReference type="ChEBI" id="CHEBI:18420"/>
        <label>1</label>
    </ligand>
</feature>
<evidence type="ECO:0000256" key="5">
    <source>
        <dbReference type="PIRSR" id="PIRSR604808-1"/>
    </source>
</evidence>
<feature type="binding site" evidence="6">
    <location>
        <position position="244"/>
    </location>
    <ligand>
        <name>Mg(2+)</name>
        <dbReference type="ChEBI" id="CHEBI:18420"/>
        <label>1</label>
    </ligand>
</feature>
<dbReference type="GO" id="GO:0006284">
    <property type="term" value="P:base-excision repair"/>
    <property type="evidence" value="ECO:0007669"/>
    <property type="project" value="TreeGrafter"/>
</dbReference>
<reference evidence="9 10" key="1">
    <citation type="submission" date="2018-07" db="EMBL/GenBank/DDBJ databases">
        <title>Genomic Encyclopedia of Type Strains, Phase IV (KMG-IV): sequencing the most valuable type-strain genomes for metagenomic binning, comparative biology and taxonomic classification.</title>
        <authorList>
            <person name="Goeker M."/>
        </authorList>
    </citation>
    <scope>NUCLEOTIDE SEQUENCE [LARGE SCALE GENOMIC DNA]</scope>
    <source>
        <strain evidence="9 10">DSM 21410</strain>
    </source>
</reference>
<evidence type="ECO:0000259" key="8">
    <source>
        <dbReference type="Pfam" id="PF03372"/>
    </source>
</evidence>
<feature type="active site" evidence="5">
    <location>
        <position position="108"/>
    </location>
</feature>
<feature type="site" description="Interaction with DNA substrate" evidence="7">
    <location>
        <position position="245"/>
    </location>
</feature>
<dbReference type="GO" id="GO:0046872">
    <property type="term" value="F:metal ion binding"/>
    <property type="evidence" value="ECO:0007669"/>
    <property type="project" value="UniProtKB-KW"/>
</dbReference>
<evidence type="ECO:0000256" key="2">
    <source>
        <dbReference type="ARBA" id="ARBA00022723"/>
    </source>
</evidence>
<dbReference type="PANTHER" id="PTHR22748">
    <property type="entry name" value="AP ENDONUCLEASE"/>
    <property type="match status" value="1"/>
</dbReference>
<dbReference type="GO" id="GO:0003906">
    <property type="term" value="F:DNA-(apurinic or apyrimidinic site) endonuclease activity"/>
    <property type="evidence" value="ECO:0007669"/>
    <property type="project" value="TreeGrafter"/>
</dbReference>
<evidence type="ECO:0000256" key="6">
    <source>
        <dbReference type="PIRSR" id="PIRSR604808-2"/>
    </source>
</evidence>
<dbReference type="RefSeq" id="WP_114366307.1">
    <property type="nucleotide sequence ID" value="NZ_BHZF01000003.1"/>
</dbReference>
<dbReference type="InterPro" id="IPR005135">
    <property type="entry name" value="Endo/exonuclease/phosphatase"/>
</dbReference>
<dbReference type="AlphaFoldDB" id="A0A369A4B8"/>
<dbReference type="Gene3D" id="3.60.10.10">
    <property type="entry name" value="Endonuclease/exonuclease/phosphatase"/>
    <property type="match status" value="1"/>
</dbReference>
<organism evidence="9 10">
    <name type="scientific">Schleiferia thermophila</name>
    <dbReference type="NCBI Taxonomy" id="884107"/>
    <lineage>
        <taxon>Bacteria</taxon>
        <taxon>Pseudomonadati</taxon>
        <taxon>Bacteroidota</taxon>
        <taxon>Flavobacteriia</taxon>
        <taxon>Flavobacteriales</taxon>
        <taxon>Schleiferiaceae</taxon>
        <taxon>Schleiferia</taxon>
    </lineage>
</organism>
<feature type="active site" description="Proton donor/acceptor" evidence="5">
    <location>
        <position position="148"/>
    </location>
</feature>
<dbReference type="SUPFAM" id="SSF56219">
    <property type="entry name" value="DNase I-like"/>
    <property type="match status" value="1"/>
</dbReference>
<dbReference type="InterPro" id="IPR004808">
    <property type="entry name" value="AP_endonuc_1"/>
</dbReference>
<dbReference type="GO" id="GO:0008081">
    <property type="term" value="F:phosphoric diester hydrolase activity"/>
    <property type="evidence" value="ECO:0007669"/>
    <property type="project" value="TreeGrafter"/>
</dbReference>
<keyword evidence="10" id="KW-1185">Reference proteome</keyword>
<dbReference type="FunFam" id="3.60.10.10:FF:000026">
    <property type="entry name" value="Exodeoxyribonuclease III"/>
    <property type="match status" value="1"/>
</dbReference>
<dbReference type="EMBL" id="QPJS01000003">
    <property type="protein sequence ID" value="RCX03248.1"/>
    <property type="molecule type" value="Genomic_DNA"/>
</dbReference>
<dbReference type="Pfam" id="PF03372">
    <property type="entry name" value="Exo_endo_phos"/>
    <property type="match status" value="1"/>
</dbReference>
<feature type="binding site" evidence="6">
    <location>
        <position position="35"/>
    </location>
    <ligand>
        <name>Mg(2+)</name>
        <dbReference type="ChEBI" id="CHEBI:18420"/>
        <label>1</label>
    </ligand>
</feature>
<evidence type="ECO:0000256" key="7">
    <source>
        <dbReference type="PIRSR" id="PIRSR604808-3"/>
    </source>
</evidence>
<dbReference type="PANTHER" id="PTHR22748:SF6">
    <property type="entry name" value="DNA-(APURINIC OR APYRIMIDINIC SITE) ENDONUCLEASE"/>
    <property type="match status" value="1"/>
</dbReference>
<gene>
    <name evidence="9" type="ORF">DES35_103130</name>
</gene>
<evidence type="ECO:0000313" key="10">
    <source>
        <dbReference type="Proteomes" id="UP000253517"/>
    </source>
</evidence>
<evidence type="ECO:0000256" key="4">
    <source>
        <dbReference type="ARBA" id="ARBA00022842"/>
    </source>
</evidence>
<feature type="domain" description="Endonuclease/exonuclease/phosphatase" evidence="8">
    <location>
        <begin position="4"/>
        <end position="239"/>
    </location>
</feature>
<accession>A0A369A4B8</accession>
<evidence type="ECO:0000256" key="3">
    <source>
        <dbReference type="ARBA" id="ARBA00022801"/>
    </source>
</evidence>
<dbReference type="PROSITE" id="PS51435">
    <property type="entry name" value="AP_NUCLEASE_F1_4"/>
    <property type="match status" value="1"/>
</dbReference>
<proteinExistence type="inferred from homology"/>
<feature type="active site" description="Proton acceptor" evidence="5">
    <location>
        <position position="245"/>
    </location>
</feature>